<dbReference type="EMBL" id="CP026304">
    <property type="protein sequence ID" value="AVZ77784.1"/>
    <property type="molecule type" value="Genomic_DNA"/>
</dbReference>
<dbReference type="InterPro" id="IPR018060">
    <property type="entry name" value="HTH_AraC"/>
</dbReference>
<name>A0A2R4TF95_9ACTN</name>
<dbReference type="PANTHER" id="PTHR46796:SF15">
    <property type="entry name" value="BLL1074 PROTEIN"/>
    <property type="match status" value="1"/>
</dbReference>
<keyword evidence="3" id="KW-0804">Transcription</keyword>
<dbReference type="Pfam" id="PF12833">
    <property type="entry name" value="HTH_18"/>
    <property type="match status" value="1"/>
</dbReference>
<proteinExistence type="predicted"/>
<dbReference type="PROSITE" id="PS01124">
    <property type="entry name" value="HTH_ARAC_FAMILY_2"/>
    <property type="match status" value="1"/>
</dbReference>
<protein>
    <submittedName>
        <fullName evidence="5">AraC family transcriptional regulator</fullName>
    </submittedName>
</protein>
<dbReference type="InterPro" id="IPR046532">
    <property type="entry name" value="DUF6597"/>
</dbReference>
<dbReference type="GO" id="GO:0003700">
    <property type="term" value="F:DNA-binding transcription factor activity"/>
    <property type="evidence" value="ECO:0007669"/>
    <property type="project" value="InterPro"/>
</dbReference>
<gene>
    <name evidence="5" type="ORF">SLUN_33185</name>
</gene>
<sequence>MVQSIRQDLLCDSLAWRADTGGVDSVPRVDIPGPYVGSPPRGRVAAAATAFPCHGVVNESVRVRAAAALRPFVAWYTGYRQGGFPAAQHRGMPSPYLTLIFTLDDVLTVAGHPDPRQAPGNYDTLLGGLHTSPALITHEGRQSGIQIALHPLGARALLGLPAGELANTDLPADAVLGRVCGELQARLQAADSWPERFAVLDKLLLRATSPYGGVPPEVARAWQLLIRTGGAVPVSALADEVGWSGRHLADRFRRETGLTPKAAARVVRFDRARRLLAADAGRSELPRLADVAAKCGYFDQAHLAREFRSLAGCAPSTWLAEEFRNVQAPSGAPVEGWLQQEPNQY</sequence>
<dbReference type="InterPro" id="IPR009057">
    <property type="entry name" value="Homeodomain-like_sf"/>
</dbReference>
<dbReference type="SMART" id="SM00342">
    <property type="entry name" value="HTH_ARAC"/>
    <property type="match status" value="1"/>
</dbReference>
<evidence type="ECO:0000259" key="4">
    <source>
        <dbReference type="PROSITE" id="PS01124"/>
    </source>
</evidence>
<keyword evidence="1" id="KW-0805">Transcription regulation</keyword>
<evidence type="ECO:0000256" key="3">
    <source>
        <dbReference type="ARBA" id="ARBA00023163"/>
    </source>
</evidence>
<keyword evidence="2" id="KW-0238">DNA-binding</keyword>
<dbReference type="InterPro" id="IPR050204">
    <property type="entry name" value="AraC_XylS_family_regulators"/>
</dbReference>
<dbReference type="Proteomes" id="UP000244201">
    <property type="component" value="Chromosome"/>
</dbReference>
<accession>A0A2R4TF95</accession>
<feature type="domain" description="HTH araC/xylS-type" evidence="4">
    <location>
        <begin position="234"/>
        <end position="321"/>
    </location>
</feature>
<dbReference type="GO" id="GO:0043565">
    <property type="term" value="F:sequence-specific DNA binding"/>
    <property type="evidence" value="ECO:0007669"/>
    <property type="project" value="InterPro"/>
</dbReference>
<evidence type="ECO:0000313" key="5">
    <source>
        <dbReference type="EMBL" id="AVZ77784.1"/>
    </source>
</evidence>
<dbReference type="AlphaFoldDB" id="A0A2R4TF95"/>
<dbReference type="Pfam" id="PF20240">
    <property type="entry name" value="DUF6597"/>
    <property type="match status" value="1"/>
</dbReference>
<dbReference type="SUPFAM" id="SSF46689">
    <property type="entry name" value="Homeodomain-like"/>
    <property type="match status" value="1"/>
</dbReference>
<reference evidence="5 6" key="1">
    <citation type="submission" date="2018-01" db="EMBL/GenBank/DDBJ databases">
        <title>Complete genome sequence of Streptomyces lunaelactis MM109T, a Ferroverdin A producer isolated from cave moonmilk deposits.</title>
        <authorList>
            <person name="Naome A."/>
            <person name="Martinet L."/>
            <person name="Maciejewska M."/>
            <person name="Anderssen S."/>
            <person name="Adam D."/>
            <person name="Tenconi E."/>
            <person name="Deflandre B."/>
            <person name="Arguelles-Arias A."/>
            <person name="Calusinska M."/>
            <person name="Copieters W."/>
            <person name="Karim L."/>
            <person name="Hanikenne M."/>
            <person name="Baurain D."/>
            <person name="van Wezel G."/>
            <person name="Smargiasso N."/>
            <person name="de Pauw E."/>
            <person name="Delfosse P."/>
            <person name="Rigali S."/>
        </authorList>
    </citation>
    <scope>NUCLEOTIDE SEQUENCE [LARGE SCALE GENOMIC DNA]</scope>
    <source>
        <strain evidence="5 6">MM109</strain>
    </source>
</reference>
<organism evidence="5 6">
    <name type="scientific">Streptomyces lunaelactis</name>
    <dbReference type="NCBI Taxonomy" id="1535768"/>
    <lineage>
        <taxon>Bacteria</taxon>
        <taxon>Bacillati</taxon>
        <taxon>Actinomycetota</taxon>
        <taxon>Actinomycetes</taxon>
        <taxon>Kitasatosporales</taxon>
        <taxon>Streptomycetaceae</taxon>
        <taxon>Streptomyces</taxon>
    </lineage>
</organism>
<evidence type="ECO:0000256" key="1">
    <source>
        <dbReference type="ARBA" id="ARBA00023015"/>
    </source>
</evidence>
<dbReference type="Gene3D" id="1.10.10.60">
    <property type="entry name" value="Homeodomain-like"/>
    <property type="match status" value="1"/>
</dbReference>
<dbReference type="PANTHER" id="PTHR46796">
    <property type="entry name" value="HTH-TYPE TRANSCRIPTIONAL ACTIVATOR RHAS-RELATED"/>
    <property type="match status" value="1"/>
</dbReference>
<dbReference type="OrthoDB" id="2559672at2"/>
<keyword evidence="6" id="KW-1185">Reference proteome</keyword>
<evidence type="ECO:0000313" key="6">
    <source>
        <dbReference type="Proteomes" id="UP000244201"/>
    </source>
</evidence>
<evidence type="ECO:0000256" key="2">
    <source>
        <dbReference type="ARBA" id="ARBA00023125"/>
    </source>
</evidence>
<dbReference type="KEGG" id="slk:SLUN_33185"/>